<accession>A0A383UQM6</accession>
<feature type="region of interest" description="Disordered" evidence="1">
    <location>
        <begin position="147"/>
        <end position="166"/>
    </location>
</feature>
<proteinExistence type="predicted"/>
<evidence type="ECO:0000256" key="2">
    <source>
        <dbReference type="SAM" id="Phobius"/>
    </source>
</evidence>
<organism evidence="3 4">
    <name type="scientific">Blumeria hordei</name>
    <name type="common">Barley powdery mildew</name>
    <name type="synonym">Blumeria graminis f. sp. hordei</name>
    <dbReference type="NCBI Taxonomy" id="2867405"/>
    <lineage>
        <taxon>Eukaryota</taxon>
        <taxon>Fungi</taxon>
        <taxon>Dikarya</taxon>
        <taxon>Ascomycota</taxon>
        <taxon>Pezizomycotina</taxon>
        <taxon>Leotiomycetes</taxon>
        <taxon>Erysiphales</taxon>
        <taxon>Erysiphaceae</taxon>
        <taxon>Blumeria</taxon>
    </lineage>
</organism>
<feature type="transmembrane region" description="Helical" evidence="2">
    <location>
        <begin position="43"/>
        <end position="63"/>
    </location>
</feature>
<name>A0A383UQM6_BLUHO</name>
<keyword evidence="2" id="KW-0472">Membrane</keyword>
<gene>
    <name evidence="3" type="ORF">BLGHR1_12330</name>
</gene>
<dbReference type="AlphaFoldDB" id="A0A383UQM6"/>
<reference evidence="3 4" key="1">
    <citation type="submission" date="2017-11" db="EMBL/GenBank/DDBJ databases">
        <authorList>
            <person name="Kracher B."/>
        </authorList>
    </citation>
    <scope>NUCLEOTIDE SEQUENCE [LARGE SCALE GENOMIC DNA]</scope>
    <source>
        <strain evidence="3 4">RACE1</strain>
    </source>
</reference>
<keyword evidence="2" id="KW-1133">Transmembrane helix</keyword>
<protein>
    <submittedName>
        <fullName evidence="3">Uncharacterized protein</fullName>
    </submittedName>
</protein>
<dbReference type="Proteomes" id="UP000275772">
    <property type="component" value="Unassembled WGS sequence"/>
</dbReference>
<dbReference type="Pfam" id="PF16015">
    <property type="entry name" value="Promethin"/>
    <property type="match status" value="1"/>
</dbReference>
<feature type="transmembrane region" description="Helical" evidence="2">
    <location>
        <begin position="70"/>
        <end position="98"/>
    </location>
</feature>
<feature type="transmembrane region" description="Helical" evidence="2">
    <location>
        <begin position="104"/>
        <end position="121"/>
    </location>
</feature>
<evidence type="ECO:0000256" key="1">
    <source>
        <dbReference type="SAM" id="MobiDB-lite"/>
    </source>
</evidence>
<keyword evidence="2" id="KW-0812">Transmembrane</keyword>
<feature type="compositionally biased region" description="Polar residues" evidence="1">
    <location>
        <begin position="150"/>
        <end position="159"/>
    </location>
</feature>
<dbReference type="EMBL" id="UNSH01000036">
    <property type="protein sequence ID" value="SZF01562.1"/>
    <property type="molecule type" value="Genomic_DNA"/>
</dbReference>
<evidence type="ECO:0000313" key="4">
    <source>
        <dbReference type="Proteomes" id="UP000275772"/>
    </source>
</evidence>
<evidence type="ECO:0000313" key="3">
    <source>
        <dbReference type="EMBL" id="SZF01562.1"/>
    </source>
</evidence>
<dbReference type="VEuPathDB" id="FungiDB:BLGHR1_12330"/>
<sequence>MAITNYLYELSGNMLNSVNQLMDPATRERMYKATSSFAHQRPFLFFFFVSHLIFSTTPILLFISFVVSTFLVSIATATIFTLFWVIIAVTLLVAMLFVSFSVGMAVWVWGVSGFLAARWAYRMYNGSNTKNSSVGAGNKNEAREKIEGKNNANKVNSMDHQQKKDDMKTKLDDKRDAIRVKMENYRDVVV</sequence>